<dbReference type="Proteomes" id="UP001465755">
    <property type="component" value="Unassembled WGS sequence"/>
</dbReference>
<dbReference type="AlphaFoldDB" id="A0AAW1Q328"/>
<dbReference type="GO" id="GO:0005829">
    <property type="term" value="C:cytosol"/>
    <property type="evidence" value="ECO:0007669"/>
    <property type="project" value="TreeGrafter"/>
</dbReference>
<dbReference type="CDD" id="cd03442">
    <property type="entry name" value="BFIT_BACH"/>
    <property type="match status" value="2"/>
</dbReference>
<sequence length="526" mass="57125">MKLFNSLKTGKTRTSSGTGERSEQHPADHHSLDCSSGVCYFKPPRPAPEDEQQSPSPREHDRVAYATSLATLTFKVAELERQVASLQAGTRLQSISETNSPGANPGSQDLTQADGLAETSAKDDIVPMTATRMVMHQIVLPADVDMLGICSGGQVLSWIDICAGLAAKTVARGPVVTASLDAVHFLKPCRLGSVVIIAAMVNRTFTSSMEVGVRVEEEELKTGVRHHCCSAYLTFVAVKSHGSGQLPRVLPSTGAFQENYESAERRRAARLQRRHELKSNPAATVPRLQPITHREGSRTLPPALQMDARSPRSLRQRVSPSATLSHMTQLIMPQHANSLAITFGGQVMRWMEQCAYIAASRVGRGGYLLTGSMDSIAFAQPTRVGDILFITAQVTGIFGSSMEVMVSVCGENPTVGEIFHCGDAYVTVVSVDEHGGPVDVPFELAALDPHDIKRCAQAAERRQQRLEMRRNLQVTQLSRPSLDGRRQSLGSQEGFRLQQRLTSNQSQVMDAEEVGRTLAEDPGCSC</sequence>
<dbReference type="PANTHER" id="PTHR11049:SF16">
    <property type="entry name" value="PROTEIN VDLD"/>
    <property type="match status" value="1"/>
</dbReference>
<evidence type="ECO:0000313" key="5">
    <source>
        <dbReference type="Proteomes" id="UP001465755"/>
    </source>
</evidence>
<dbReference type="GO" id="GO:0052816">
    <property type="term" value="F:long-chain fatty acyl-CoA hydrolase activity"/>
    <property type="evidence" value="ECO:0007669"/>
    <property type="project" value="TreeGrafter"/>
</dbReference>
<keyword evidence="5" id="KW-1185">Reference proteome</keyword>
<dbReference type="PROSITE" id="PS51770">
    <property type="entry name" value="HOTDOG_ACOT"/>
    <property type="match status" value="2"/>
</dbReference>
<dbReference type="InterPro" id="IPR040170">
    <property type="entry name" value="Cytosol_ACT"/>
</dbReference>
<dbReference type="Gene3D" id="3.10.129.10">
    <property type="entry name" value="Hotdog Thioesterase"/>
    <property type="match status" value="2"/>
</dbReference>
<evidence type="ECO:0000313" key="4">
    <source>
        <dbReference type="EMBL" id="KAK9814913.1"/>
    </source>
</evidence>
<feature type="compositionally biased region" description="Low complexity" evidence="2">
    <location>
        <begin position="8"/>
        <end position="19"/>
    </location>
</feature>
<feature type="region of interest" description="Disordered" evidence="2">
    <location>
        <begin position="294"/>
        <end position="314"/>
    </location>
</feature>
<name>A0AAW1Q328_9CHLO</name>
<feature type="domain" description="HotDog ACOT-type" evidence="3">
    <location>
        <begin position="129"/>
        <end position="241"/>
    </location>
</feature>
<dbReference type="Pfam" id="PF03061">
    <property type="entry name" value="4HBT"/>
    <property type="match status" value="2"/>
</dbReference>
<proteinExistence type="predicted"/>
<organism evidence="4 5">
    <name type="scientific">Symbiochloris irregularis</name>
    <dbReference type="NCBI Taxonomy" id="706552"/>
    <lineage>
        <taxon>Eukaryota</taxon>
        <taxon>Viridiplantae</taxon>
        <taxon>Chlorophyta</taxon>
        <taxon>core chlorophytes</taxon>
        <taxon>Trebouxiophyceae</taxon>
        <taxon>Trebouxiales</taxon>
        <taxon>Trebouxiaceae</taxon>
        <taxon>Symbiochloris</taxon>
    </lineage>
</organism>
<gene>
    <name evidence="4" type="ORF">WJX73_001794</name>
</gene>
<feature type="compositionally biased region" description="Basic and acidic residues" evidence="2">
    <location>
        <begin position="20"/>
        <end position="32"/>
    </location>
</feature>
<dbReference type="InterPro" id="IPR006683">
    <property type="entry name" value="Thioestr_dom"/>
</dbReference>
<evidence type="ECO:0000256" key="2">
    <source>
        <dbReference type="SAM" id="MobiDB-lite"/>
    </source>
</evidence>
<dbReference type="InterPro" id="IPR029069">
    <property type="entry name" value="HotDog_dom_sf"/>
</dbReference>
<comment type="caution">
    <text evidence="4">The sequence shown here is derived from an EMBL/GenBank/DDBJ whole genome shotgun (WGS) entry which is preliminary data.</text>
</comment>
<reference evidence="4 5" key="1">
    <citation type="journal article" date="2024" name="Nat. Commun.">
        <title>Phylogenomics reveals the evolutionary origins of lichenization in chlorophyte algae.</title>
        <authorList>
            <person name="Puginier C."/>
            <person name="Libourel C."/>
            <person name="Otte J."/>
            <person name="Skaloud P."/>
            <person name="Haon M."/>
            <person name="Grisel S."/>
            <person name="Petersen M."/>
            <person name="Berrin J.G."/>
            <person name="Delaux P.M."/>
            <person name="Dal Grande F."/>
            <person name="Keller J."/>
        </authorList>
    </citation>
    <scope>NUCLEOTIDE SEQUENCE [LARGE SCALE GENOMIC DNA]</scope>
    <source>
        <strain evidence="4 5">SAG 2036</strain>
    </source>
</reference>
<keyword evidence="1" id="KW-0378">Hydrolase</keyword>
<dbReference type="GO" id="GO:0006637">
    <property type="term" value="P:acyl-CoA metabolic process"/>
    <property type="evidence" value="ECO:0007669"/>
    <property type="project" value="TreeGrafter"/>
</dbReference>
<evidence type="ECO:0000259" key="3">
    <source>
        <dbReference type="PROSITE" id="PS51770"/>
    </source>
</evidence>
<dbReference type="PANTHER" id="PTHR11049">
    <property type="entry name" value="ACYL COENZYME A THIOESTER HYDROLASE"/>
    <property type="match status" value="1"/>
</dbReference>
<feature type="domain" description="HotDog ACOT-type" evidence="3">
    <location>
        <begin position="321"/>
        <end position="434"/>
    </location>
</feature>
<feature type="region of interest" description="Disordered" evidence="2">
    <location>
        <begin position="1"/>
        <end position="60"/>
    </location>
</feature>
<dbReference type="EMBL" id="JALJOQ010000001">
    <property type="protein sequence ID" value="KAK9814913.1"/>
    <property type="molecule type" value="Genomic_DNA"/>
</dbReference>
<accession>A0AAW1Q328</accession>
<protein>
    <recommendedName>
        <fullName evidence="3">HotDog ACOT-type domain-containing protein</fullName>
    </recommendedName>
</protein>
<dbReference type="InterPro" id="IPR033120">
    <property type="entry name" value="HOTDOG_ACOT"/>
</dbReference>
<dbReference type="SUPFAM" id="SSF54637">
    <property type="entry name" value="Thioesterase/thiol ester dehydrase-isomerase"/>
    <property type="match status" value="2"/>
</dbReference>
<evidence type="ECO:0000256" key="1">
    <source>
        <dbReference type="ARBA" id="ARBA00022801"/>
    </source>
</evidence>